<keyword evidence="12" id="KW-0675">Receptor</keyword>
<dbReference type="InterPro" id="IPR037066">
    <property type="entry name" value="Plug_dom_sf"/>
</dbReference>
<keyword evidence="3 8" id="KW-1134">Transmembrane beta strand</keyword>
<dbReference type="GO" id="GO:0015344">
    <property type="term" value="F:siderophore uptake transmembrane transporter activity"/>
    <property type="evidence" value="ECO:0007669"/>
    <property type="project" value="TreeGrafter"/>
</dbReference>
<dbReference type="GO" id="GO:0044718">
    <property type="term" value="P:siderophore transmembrane transport"/>
    <property type="evidence" value="ECO:0007669"/>
    <property type="project" value="TreeGrafter"/>
</dbReference>
<protein>
    <submittedName>
        <fullName evidence="12">TonB-dependent receptor</fullName>
    </submittedName>
</protein>
<comment type="caution">
    <text evidence="12">The sequence shown here is derived from an EMBL/GenBank/DDBJ whole genome shotgun (WGS) entry which is preliminary data.</text>
</comment>
<dbReference type="InterPro" id="IPR012910">
    <property type="entry name" value="Plug_dom"/>
</dbReference>
<dbReference type="PANTHER" id="PTHR30069">
    <property type="entry name" value="TONB-DEPENDENT OUTER MEMBRANE RECEPTOR"/>
    <property type="match status" value="1"/>
</dbReference>
<dbReference type="SUPFAM" id="SSF56935">
    <property type="entry name" value="Porins"/>
    <property type="match status" value="1"/>
</dbReference>
<dbReference type="InterPro" id="IPR039426">
    <property type="entry name" value="TonB-dep_rcpt-like"/>
</dbReference>
<evidence type="ECO:0000256" key="1">
    <source>
        <dbReference type="ARBA" id="ARBA00004571"/>
    </source>
</evidence>
<name>A0A918IYU2_9FLAO</name>
<keyword evidence="4 8" id="KW-0812">Transmembrane</keyword>
<keyword evidence="7 8" id="KW-0998">Cell outer membrane</keyword>
<evidence type="ECO:0000256" key="5">
    <source>
        <dbReference type="ARBA" id="ARBA00023077"/>
    </source>
</evidence>
<proteinExistence type="inferred from homology"/>
<accession>A0A918IYU2</accession>
<evidence type="ECO:0000256" key="7">
    <source>
        <dbReference type="ARBA" id="ARBA00023237"/>
    </source>
</evidence>
<keyword evidence="13" id="KW-1185">Reference proteome</keyword>
<dbReference type="InterPro" id="IPR008969">
    <property type="entry name" value="CarboxyPept-like_regulatory"/>
</dbReference>
<dbReference type="GO" id="GO:0009279">
    <property type="term" value="C:cell outer membrane"/>
    <property type="evidence" value="ECO:0007669"/>
    <property type="project" value="UniProtKB-SubCell"/>
</dbReference>
<evidence type="ECO:0000256" key="2">
    <source>
        <dbReference type="ARBA" id="ARBA00022448"/>
    </source>
</evidence>
<feature type="domain" description="TonB-dependent receptor-like beta-barrel" evidence="10">
    <location>
        <begin position="322"/>
        <end position="716"/>
    </location>
</feature>
<evidence type="ECO:0000313" key="12">
    <source>
        <dbReference type="EMBL" id="GGW39365.1"/>
    </source>
</evidence>
<sequence>MMGVSVDAEITLYKIQTMKNYILCFVALMLFGGLRAHDLNGSILSENHVPLDGVGVYNKTTGGYTYSNVSGYFELDDISVGDIIYFYSLGYQNYNFTITENQLDGTIKVILKESAVSLDQVILVSKVNALSQFVHVDVMANPVKSSQEILQKIPGLIIGQHAGGGKAEQIFLRGFDIDHGTDISINVDGLPVNMVSHAHGQGYADMHFIIPETIGNIDFGKGAYYTEKGNFNTAGYVDIKTKDKIADNLFSLEAGMFNTIRTIGMFKITEGDFSNGYVASELVLSDGAFDSPQNFNRINIMGRYNYNNRENQELSLTISHFQSKWDASGQIPQRAMDQGIIDRFGAIDDTEGGNTSRSNFLINHKKLMDEHSFLTTKAYVSKYDFELFSNFTFFLEDPINGDQIRQKENRTIIGTETKYAHSVHIGDHDSQLKYEMGIGFRYDDVNKVQLSRTKNRQELLERLAYGNIDELNGYGFFNLNYKRNKWTINPGLRIDYFKFDYENLLSETYDNKSENKFFIGPKLNIIYAPSKNVQFFGKTGIGFHSNDTRVVTANNGKEILPAAYSADLGAIVKPLDKLMLNVAFWTLFLEQEFVYVGDAGIVEPSGKTKRMGVDFGLRYQFADWLYFYGDINYTYARSTEEPEGSDYIPLSPDLTSSGGVSFRDLGNFSGGINYRLIKNRPANEDNSIVAKGYTVTDMNLNYAFKNWTFGLIIENLFDTEWNETQFATESRLQKETTPVEEIHFTPGNPFYLRGKVSVKF</sequence>
<reference evidence="12" key="2">
    <citation type="submission" date="2020-09" db="EMBL/GenBank/DDBJ databases">
        <authorList>
            <person name="Sun Q."/>
            <person name="Kim S."/>
        </authorList>
    </citation>
    <scope>NUCLEOTIDE SEQUENCE</scope>
    <source>
        <strain evidence="12">KCTC 12113</strain>
    </source>
</reference>
<dbReference type="Proteomes" id="UP000634668">
    <property type="component" value="Unassembled WGS sequence"/>
</dbReference>
<evidence type="ECO:0000256" key="9">
    <source>
        <dbReference type="RuleBase" id="RU003357"/>
    </source>
</evidence>
<evidence type="ECO:0000256" key="3">
    <source>
        <dbReference type="ARBA" id="ARBA00022452"/>
    </source>
</evidence>
<evidence type="ECO:0000259" key="11">
    <source>
        <dbReference type="Pfam" id="PF07715"/>
    </source>
</evidence>
<dbReference type="InterPro" id="IPR000531">
    <property type="entry name" value="Beta-barrel_TonB"/>
</dbReference>
<comment type="subcellular location">
    <subcellularLocation>
        <location evidence="1 8">Cell outer membrane</location>
        <topology evidence="1 8">Multi-pass membrane protein</topology>
    </subcellularLocation>
</comment>
<dbReference type="Pfam" id="PF07715">
    <property type="entry name" value="Plug"/>
    <property type="match status" value="1"/>
</dbReference>
<organism evidence="12 13">
    <name type="scientific">Arenibacter certesii</name>
    <dbReference type="NCBI Taxonomy" id="228955"/>
    <lineage>
        <taxon>Bacteria</taxon>
        <taxon>Pseudomonadati</taxon>
        <taxon>Bacteroidota</taxon>
        <taxon>Flavobacteriia</taxon>
        <taxon>Flavobacteriales</taxon>
        <taxon>Flavobacteriaceae</taxon>
        <taxon>Arenibacter</taxon>
    </lineage>
</organism>
<evidence type="ECO:0000256" key="4">
    <source>
        <dbReference type="ARBA" id="ARBA00022692"/>
    </source>
</evidence>
<dbReference type="Pfam" id="PF00593">
    <property type="entry name" value="TonB_dep_Rec_b-barrel"/>
    <property type="match status" value="1"/>
</dbReference>
<dbReference type="PANTHER" id="PTHR30069:SF36">
    <property type="entry name" value="BLL6948 PROTEIN"/>
    <property type="match status" value="1"/>
</dbReference>
<evidence type="ECO:0000259" key="10">
    <source>
        <dbReference type="Pfam" id="PF00593"/>
    </source>
</evidence>
<gene>
    <name evidence="12" type="primary">nicT</name>
    <name evidence="12" type="ORF">GCM10007383_25120</name>
</gene>
<comment type="similarity">
    <text evidence="8 9">Belongs to the TonB-dependent receptor family.</text>
</comment>
<dbReference type="Pfam" id="PF13715">
    <property type="entry name" value="CarbopepD_reg_2"/>
    <property type="match status" value="1"/>
</dbReference>
<feature type="domain" description="TonB-dependent receptor plug" evidence="11">
    <location>
        <begin position="139"/>
        <end position="235"/>
    </location>
</feature>
<evidence type="ECO:0000313" key="13">
    <source>
        <dbReference type="Proteomes" id="UP000634668"/>
    </source>
</evidence>
<dbReference type="EMBL" id="BMWP01000017">
    <property type="protein sequence ID" value="GGW39365.1"/>
    <property type="molecule type" value="Genomic_DNA"/>
</dbReference>
<dbReference type="InterPro" id="IPR036942">
    <property type="entry name" value="Beta-barrel_TonB_sf"/>
</dbReference>
<dbReference type="AlphaFoldDB" id="A0A918IYU2"/>
<evidence type="ECO:0000256" key="6">
    <source>
        <dbReference type="ARBA" id="ARBA00023136"/>
    </source>
</evidence>
<keyword evidence="6 8" id="KW-0472">Membrane</keyword>
<evidence type="ECO:0000256" key="8">
    <source>
        <dbReference type="PROSITE-ProRule" id="PRU01360"/>
    </source>
</evidence>
<keyword evidence="5 9" id="KW-0798">TonB box</keyword>
<dbReference type="Gene3D" id="2.170.130.10">
    <property type="entry name" value="TonB-dependent receptor, plug domain"/>
    <property type="match status" value="1"/>
</dbReference>
<dbReference type="Gene3D" id="2.40.170.20">
    <property type="entry name" value="TonB-dependent receptor, beta-barrel domain"/>
    <property type="match status" value="1"/>
</dbReference>
<keyword evidence="2 8" id="KW-0813">Transport</keyword>
<dbReference type="SUPFAM" id="SSF49464">
    <property type="entry name" value="Carboxypeptidase regulatory domain-like"/>
    <property type="match status" value="1"/>
</dbReference>
<reference evidence="12" key="1">
    <citation type="journal article" date="2014" name="Int. J. Syst. Evol. Microbiol.">
        <title>Complete genome sequence of Corynebacterium casei LMG S-19264T (=DSM 44701T), isolated from a smear-ripened cheese.</title>
        <authorList>
            <consortium name="US DOE Joint Genome Institute (JGI-PGF)"/>
            <person name="Walter F."/>
            <person name="Albersmeier A."/>
            <person name="Kalinowski J."/>
            <person name="Ruckert C."/>
        </authorList>
    </citation>
    <scope>NUCLEOTIDE SEQUENCE</scope>
    <source>
        <strain evidence="12">KCTC 12113</strain>
    </source>
</reference>
<dbReference type="PROSITE" id="PS52016">
    <property type="entry name" value="TONB_DEPENDENT_REC_3"/>
    <property type="match status" value="1"/>
</dbReference>